<dbReference type="AlphaFoldDB" id="A0A6I6MZ38"/>
<dbReference type="Proteomes" id="UP000436138">
    <property type="component" value="Chromosome"/>
</dbReference>
<evidence type="ECO:0000313" key="1">
    <source>
        <dbReference type="EMBL" id="QHA05703.1"/>
    </source>
</evidence>
<evidence type="ECO:0000313" key="2">
    <source>
        <dbReference type="Proteomes" id="UP000436138"/>
    </source>
</evidence>
<dbReference type="EMBL" id="CP047020">
    <property type="protein sequence ID" value="QHA05703.1"/>
    <property type="molecule type" value="Genomic_DNA"/>
</dbReference>
<sequence length="235" mass="25107">MQAASAAAALWLPPRPAAPPHPSELFRPGTRLATQDEAQMTVETVREIGVLRVPSGRLAVACPLTAGEGGQRELLERIPPGAYPLQEAVLGYELEYEGEVFPTEESAAVRLLIDPEPAATWELALAEGEDPRLLGDREAYGFPTDAALGSFADSAAWDVLADRYRRFSTDGQEDAGERIADSHYVRISDSATGGDLIHFATGGDGAWPVWLGRSASGKPVSVVVVCVYLPGLRIL</sequence>
<dbReference type="InterPro" id="IPR025335">
    <property type="entry name" value="DUF4241"/>
</dbReference>
<proteinExistence type="predicted"/>
<reference evidence="1 2" key="1">
    <citation type="submission" date="2019-12" db="EMBL/GenBank/DDBJ databases">
        <title>Streptomyces sp. strain T44 isolated from rhizosphere soil of Broussonetia papyrifera.</title>
        <authorList>
            <person name="Mo P."/>
        </authorList>
    </citation>
    <scope>NUCLEOTIDE SEQUENCE [LARGE SCALE GENOMIC DNA]</scope>
    <source>
        <strain evidence="1 2">T44</strain>
    </source>
</reference>
<accession>A0A6I6MZ38</accession>
<keyword evidence="2" id="KW-1185">Reference proteome</keyword>
<gene>
    <name evidence="1" type="ORF">GQF42_22610</name>
</gene>
<dbReference type="KEGG" id="sbro:GQF42_22610"/>
<organism evidence="1 2">
    <name type="scientific">Streptomyces broussonetiae</name>
    <dbReference type="NCBI Taxonomy" id="2686304"/>
    <lineage>
        <taxon>Bacteria</taxon>
        <taxon>Bacillati</taxon>
        <taxon>Actinomycetota</taxon>
        <taxon>Actinomycetes</taxon>
        <taxon>Kitasatosporales</taxon>
        <taxon>Streptomycetaceae</taxon>
        <taxon>Streptomyces</taxon>
    </lineage>
</organism>
<dbReference type="Pfam" id="PF14025">
    <property type="entry name" value="DUF4241"/>
    <property type="match status" value="1"/>
</dbReference>
<protein>
    <submittedName>
        <fullName evidence="1">DUF4241 domain-containing protein</fullName>
    </submittedName>
</protein>
<dbReference type="RefSeq" id="WP_158922657.1">
    <property type="nucleotide sequence ID" value="NZ_CP047020.1"/>
</dbReference>
<name>A0A6I6MZ38_9ACTN</name>